<dbReference type="InterPro" id="IPR016032">
    <property type="entry name" value="Sig_transdc_resp-reg_C-effctor"/>
</dbReference>
<dbReference type="SUPFAM" id="SSF52172">
    <property type="entry name" value="CheY-like"/>
    <property type="match status" value="1"/>
</dbReference>
<dbReference type="CDD" id="cd06170">
    <property type="entry name" value="LuxR_C_like"/>
    <property type="match status" value="1"/>
</dbReference>
<evidence type="ECO:0000259" key="5">
    <source>
        <dbReference type="PROSITE" id="PS50110"/>
    </source>
</evidence>
<dbReference type="Pfam" id="PF00072">
    <property type="entry name" value="Response_reg"/>
    <property type="match status" value="1"/>
</dbReference>
<feature type="domain" description="HTH luxR-type" evidence="4">
    <location>
        <begin position="142"/>
        <end position="207"/>
    </location>
</feature>
<dbReference type="AlphaFoldDB" id="I3Z228"/>
<dbReference type="InterPro" id="IPR001789">
    <property type="entry name" value="Sig_transdc_resp-reg_receiver"/>
</dbReference>
<dbReference type="GO" id="GO:0003677">
    <property type="term" value="F:DNA binding"/>
    <property type="evidence" value="ECO:0007669"/>
    <property type="project" value="UniProtKB-KW"/>
</dbReference>
<dbReference type="SMART" id="SM00421">
    <property type="entry name" value="HTH_LUXR"/>
    <property type="match status" value="1"/>
</dbReference>
<dbReference type="RefSeq" id="WP_014771305.1">
    <property type="nucleotide sequence ID" value="NC_018010.1"/>
</dbReference>
<evidence type="ECO:0000313" key="7">
    <source>
        <dbReference type="Proteomes" id="UP000006050"/>
    </source>
</evidence>
<dbReference type="GO" id="GO:0000160">
    <property type="term" value="P:phosphorelay signal transduction system"/>
    <property type="evidence" value="ECO:0007669"/>
    <property type="project" value="InterPro"/>
</dbReference>
<feature type="modified residue" description="4-aspartylphosphate" evidence="3">
    <location>
        <position position="54"/>
    </location>
</feature>
<dbReference type="SUPFAM" id="SSF46894">
    <property type="entry name" value="C-terminal effector domain of the bipartite response regulators"/>
    <property type="match status" value="1"/>
</dbReference>
<organism evidence="6 7">
    <name type="scientific">Belliella baltica (strain DSM 15883 / CIP 108006 / LMG 21964 / BA134)</name>
    <dbReference type="NCBI Taxonomy" id="866536"/>
    <lineage>
        <taxon>Bacteria</taxon>
        <taxon>Pseudomonadati</taxon>
        <taxon>Bacteroidota</taxon>
        <taxon>Cytophagia</taxon>
        <taxon>Cytophagales</taxon>
        <taxon>Cyclobacteriaceae</taxon>
        <taxon>Belliella</taxon>
    </lineage>
</organism>
<keyword evidence="7" id="KW-1185">Reference proteome</keyword>
<evidence type="ECO:0000313" key="6">
    <source>
        <dbReference type="EMBL" id="AFL83296.1"/>
    </source>
</evidence>
<evidence type="ECO:0000256" key="1">
    <source>
        <dbReference type="ARBA" id="ARBA00022553"/>
    </source>
</evidence>
<dbReference type="Pfam" id="PF00196">
    <property type="entry name" value="GerE"/>
    <property type="match status" value="1"/>
</dbReference>
<protein>
    <submittedName>
        <fullName evidence="6">Response regulator containing a CheY-like receiver domain and an HTH DNA-binding domain</fullName>
    </submittedName>
</protein>
<dbReference type="SMART" id="SM00448">
    <property type="entry name" value="REC"/>
    <property type="match status" value="1"/>
</dbReference>
<evidence type="ECO:0000256" key="2">
    <source>
        <dbReference type="ARBA" id="ARBA00023125"/>
    </source>
</evidence>
<dbReference type="eggNOG" id="COG2197">
    <property type="taxonomic scope" value="Bacteria"/>
</dbReference>
<dbReference type="PANTHER" id="PTHR43214:SF43">
    <property type="entry name" value="TWO-COMPONENT RESPONSE REGULATOR"/>
    <property type="match status" value="1"/>
</dbReference>
<evidence type="ECO:0000256" key="3">
    <source>
        <dbReference type="PROSITE-ProRule" id="PRU00169"/>
    </source>
</evidence>
<dbReference type="EMBL" id="CP003281">
    <property type="protein sequence ID" value="AFL83296.1"/>
    <property type="molecule type" value="Genomic_DNA"/>
</dbReference>
<accession>I3Z228</accession>
<dbReference type="Gene3D" id="3.40.50.2300">
    <property type="match status" value="1"/>
</dbReference>
<dbReference type="HOGENOM" id="CLU_000445_90_10_10"/>
<gene>
    <name evidence="6" type="ordered locus">Belba_0641</name>
</gene>
<proteinExistence type="predicted"/>
<dbReference type="InterPro" id="IPR058245">
    <property type="entry name" value="NreC/VraR/RcsB-like_REC"/>
</dbReference>
<dbReference type="PANTHER" id="PTHR43214">
    <property type="entry name" value="TWO-COMPONENT RESPONSE REGULATOR"/>
    <property type="match status" value="1"/>
</dbReference>
<dbReference type="KEGG" id="bbd:Belba_0641"/>
<dbReference type="PRINTS" id="PR00038">
    <property type="entry name" value="HTHLUXR"/>
</dbReference>
<dbReference type="STRING" id="866536.Belba_0641"/>
<dbReference type="InterPro" id="IPR039420">
    <property type="entry name" value="WalR-like"/>
</dbReference>
<evidence type="ECO:0000259" key="4">
    <source>
        <dbReference type="PROSITE" id="PS50043"/>
    </source>
</evidence>
<dbReference type="CDD" id="cd17535">
    <property type="entry name" value="REC_NarL-like"/>
    <property type="match status" value="1"/>
</dbReference>
<dbReference type="Proteomes" id="UP000006050">
    <property type="component" value="Chromosome"/>
</dbReference>
<keyword evidence="1 3" id="KW-0597">Phosphoprotein</keyword>
<dbReference type="PROSITE" id="PS50110">
    <property type="entry name" value="RESPONSE_REGULATORY"/>
    <property type="match status" value="1"/>
</dbReference>
<dbReference type="PROSITE" id="PS50043">
    <property type="entry name" value="HTH_LUXR_2"/>
    <property type="match status" value="1"/>
</dbReference>
<dbReference type="InterPro" id="IPR011006">
    <property type="entry name" value="CheY-like_superfamily"/>
</dbReference>
<name>I3Z228_BELBD</name>
<dbReference type="InterPro" id="IPR000792">
    <property type="entry name" value="Tscrpt_reg_LuxR_C"/>
</dbReference>
<dbReference type="GO" id="GO:0006355">
    <property type="term" value="P:regulation of DNA-templated transcription"/>
    <property type="evidence" value="ECO:0007669"/>
    <property type="project" value="InterPro"/>
</dbReference>
<keyword evidence="2 6" id="KW-0238">DNA-binding</keyword>
<dbReference type="OrthoDB" id="9797341at2"/>
<sequence>MIKIAIADDHKLFAKGIEGLLAEEEDFQICGTFINGQELIDFLETKRVDVVLTDMNMPVMSGDGVISAIKSKYPRTKVIVLSMYDDETIFKKCQKLGANAYMLKDADPDELIYTIREVLDGSHVMSFQKVIQQNNDYYYYDSFRDKYKLSKRELQIFLMIKDGKINREIAEELHLSQLTVESHRKKINSKLGVSSALELVKKAMEMNI</sequence>
<reference evidence="7" key="1">
    <citation type="submission" date="2012-06" db="EMBL/GenBank/DDBJ databases">
        <title>The complete genome of Belliella baltica DSM 15883.</title>
        <authorList>
            <person name="Lucas S."/>
            <person name="Copeland A."/>
            <person name="Lapidus A."/>
            <person name="Goodwin L."/>
            <person name="Pitluck S."/>
            <person name="Peters L."/>
            <person name="Mikhailova N."/>
            <person name="Davenport K."/>
            <person name="Kyrpides N."/>
            <person name="Mavromatis K."/>
            <person name="Pagani I."/>
            <person name="Ivanova N."/>
            <person name="Ovchinnikova G."/>
            <person name="Zeytun A."/>
            <person name="Detter J.C."/>
            <person name="Han C."/>
            <person name="Land M."/>
            <person name="Hauser L."/>
            <person name="Markowitz V."/>
            <person name="Cheng J.-F."/>
            <person name="Hugenholtz P."/>
            <person name="Woyke T."/>
            <person name="Wu D."/>
            <person name="Tindall B."/>
            <person name="Pomrenke H."/>
            <person name="Brambilla E."/>
            <person name="Klenk H.-P."/>
            <person name="Eisen J.A."/>
        </authorList>
    </citation>
    <scope>NUCLEOTIDE SEQUENCE [LARGE SCALE GENOMIC DNA]</scope>
    <source>
        <strain evidence="7">DSM 15883 / CIP 108006 / LMG 21964 / BA134</strain>
    </source>
</reference>
<feature type="domain" description="Response regulatory" evidence="5">
    <location>
        <begin position="3"/>
        <end position="119"/>
    </location>
</feature>